<organism evidence="1">
    <name type="scientific">marine metagenome</name>
    <dbReference type="NCBI Taxonomy" id="408172"/>
    <lineage>
        <taxon>unclassified sequences</taxon>
        <taxon>metagenomes</taxon>
        <taxon>ecological metagenomes</taxon>
    </lineage>
</organism>
<gene>
    <name evidence="1" type="ORF">METZ01_LOCUS118993</name>
</gene>
<dbReference type="EMBL" id="UINC01015763">
    <property type="protein sequence ID" value="SVA66139.1"/>
    <property type="molecule type" value="Genomic_DNA"/>
</dbReference>
<evidence type="ECO:0000313" key="1">
    <source>
        <dbReference type="EMBL" id="SVA66139.1"/>
    </source>
</evidence>
<dbReference type="AlphaFoldDB" id="A0A381XN22"/>
<sequence length="33" mass="3568">MGTDLSVVNAARVSFNKKATWGHHVPGQGIFEL</sequence>
<accession>A0A381XN22</accession>
<name>A0A381XN22_9ZZZZ</name>
<protein>
    <submittedName>
        <fullName evidence="1">Uncharacterized protein</fullName>
    </submittedName>
</protein>
<reference evidence="1" key="1">
    <citation type="submission" date="2018-05" db="EMBL/GenBank/DDBJ databases">
        <authorList>
            <person name="Lanie J.A."/>
            <person name="Ng W.-L."/>
            <person name="Kazmierczak K.M."/>
            <person name="Andrzejewski T.M."/>
            <person name="Davidsen T.M."/>
            <person name="Wayne K.J."/>
            <person name="Tettelin H."/>
            <person name="Glass J.I."/>
            <person name="Rusch D."/>
            <person name="Podicherti R."/>
            <person name="Tsui H.-C.T."/>
            <person name="Winkler M.E."/>
        </authorList>
    </citation>
    <scope>NUCLEOTIDE SEQUENCE</scope>
</reference>
<proteinExistence type="predicted"/>
<feature type="non-terminal residue" evidence="1">
    <location>
        <position position="33"/>
    </location>
</feature>